<keyword evidence="3" id="KW-0813">Transport</keyword>
<feature type="transmembrane region" description="Helical" evidence="9">
    <location>
        <begin position="130"/>
        <end position="149"/>
    </location>
</feature>
<name>A0A6J1HBH2_CUCMO</name>
<dbReference type="GO" id="GO:0034220">
    <property type="term" value="P:monoatomic ion transmembrane transport"/>
    <property type="evidence" value="ECO:0007669"/>
    <property type="project" value="UniProtKB-KW"/>
</dbReference>
<proteinExistence type="inferred from homology"/>
<dbReference type="AlphaFoldDB" id="A0A6J1HBH2"/>
<feature type="transmembrane region" description="Helical" evidence="9">
    <location>
        <begin position="99"/>
        <end position="118"/>
    </location>
</feature>
<evidence type="ECO:0000256" key="6">
    <source>
        <dbReference type="ARBA" id="ARBA00023065"/>
    </source>
</evidence>
<gene>
    <name evidence="11" type="primary">LOC111461339</name>
</gene>
<organism evidence="10 11">
    <name type="scientific">Cucurbita moschata</name>
    <name type="common">Winter crookneck squash</name>
    <name type="synonym">Cucurbita pepo var. moschata</name>
    <dbReference type="NCBI Taxonomy" id="3662"/>
    <lineage>
        <taxon>Eukaryota</taxon>
        <taxon>Viridiplantae</taxon>
        <taxon>Streptophyta</taxon>
        <taxon>Embryophyta</taxon>
        <taxon>Tracheophyta</taxon>
        <taxon>Spermatophyta</taxon>
        <taxon>Magnoliopsida</taxon>
        <taxon>eudicotyledons</taxon>
        <taxon>Gunneridae</taxon>
        <taxon>Pentapetalae</taxon>
        <taxon>rosids</taxon>
        <taxon>fabids</taxon>
        <taxon>Cucurbitales</taxon>
        <taxon>Cucurbitaceae</taxon>
        <taxon>Cucurbiteae</taxon>
        <taxon>Cucurbita</taxon>
    </lineage>
</organism>
<keyword evidence="5 9" id="KW-1133">Transmembrane helix</keyword>
<evidence type="ECO:0000256" key="1">
    <source>
        <dbReference type="ARBA" id="ARBA00004141"/>
    </source>
</evidence>
<keyword evidence="10" id="KW-1185">Reference proteome</keyword>
<reference evidence="11" key="1">
    <citation type="submission" date="2025-08" db="UniProtKB">
        <authorList>
            <consortium name="RefSeq"/>
        </authorList>
    </citation>
    <scope>IDENTIFICATION</scope>
    <source>
        <tissue evidence="11">Young leaves</tissue>
    </source>
</reference>
<evidence type="ECO:0000256" key="8">
    <source>
        <dbReference type="ARBA" id="ARBA00023303"/>
    </source>
</evidence>
<keyword evidence="6" id="KW-0406">Ion transport</keyword>
<keyword evidence="4 9" id="KW-0812">Transmembrane</keyword>
<feature type="transmembrane region" description="Helical" evidence="9">
    <location>
        <begin position="47"/>
        <end position="66"/>
    </location>
</feature>
<evidence type="ECO:0000256" key="9">
    <source>
        <dbReference type="SAM" id="Phobius"/>
    </source>
</evidence>
<dbReference type="Proteomes" id="UP000504609">
    <property type="component" value="Unplaced"/>
</dbReference>
<dbReference type="PANTHER" id="PTHR31086">
    <property type="entry name" value="ALUMINUM-ACTIVATED MALATE TRANSPORTER 10"/>
    <property type="match status" value="1"/>
</dbReference>
<evidence type="ECO:0000256" key="2">
    <source>
        <dbReference type="ARBA" id="ARBA00007079"/>
    </source>
</evidence>
<evidence type="ECO:0000313" key="10">
    <source>
        <dbReference type="Proteomes" id="UP000504609"/>
    </source>
</evidence>
<comment type="subcellular location">
    <subcellularLocation>
        <location evidence="1">Membrane</location>
        <topology evidence="1">Multi-pass membrane protein</topology>
    </subcellularLocation>
</comment>
<dbReference type="RefSeq" id="XP_022960604.1">
    <property type="nucleotide sequence ID" value="XM_023104836.1"/>
</dbReference>
<evidence type="ECO:0000256" key="4">
    <source>
        <dbReference type="ARBA" id="ARBA00022692"/>
    </source>
</evidence>
<dbReference type="KEGG" id="cmos:111461339"/>
<evidence type="ECO:0000313" key="11">
    <source>
        <dbReference type="RefSeq" id="XP_022960604.1"/>
    </source>
</evidence>
<evidence type="ECO:0000256" key="7">
    <source>
        <dbReference type="ARBA" id="ARBA00023136"/>
    </source>
</evidence>
<dbReference type="InterPro" id="IPR020966">
    <property type="entry name" value="ALMT"/>
</dbReference>
<sequence>MAAEGYEGVLVYFGCAGWLKRVYKKVEHEVIEMVKMTKSVGRDPRRIIHSIKVALAITLASFFYYFKPLYDSFGASAIWAIITVIVVFEFSVGATIGKGLNRMIATILGGALGFGTHYLANLCGDKGQPLILGALVFVVAAIASFMRFFPSMKARYDYGLLIFILTFSMVAVSSYRDDEVLKLASDRFLTIVIGSFIAVSICIFVCPIWIGNDLHDQLVNNVENLATFLQEFGAQYFRSSQGVEQVNKASMHKYKTILTSKQSEESMANLARWEPGPRKFGFRHPWKQYLNISSSARECAYRVRVLDVYLENNDQIQIESQFKEEFLRMCKESAKALKEVAMAIKKMAPPALASAHIERAKATTENLSSLLANHRFEGLEMIPTATLVSLLIDLLCCIEKVADCTRELGCVANLRRGESLGAVVPAADQDLINV</sequence>
<accession>A0A6J1HBH2</accession>
<feature type="transmembrane region" description="Helical" evidence="9">
    <location>
        <begin position="72"/>
        <end position="92"/>
    </location>
</feature>
<dbReference type="GO" id="GO:0016020">
    <property type="term" value="C:membrane"/>
    <property type="evidence" value="ECO:0007669"/>
    <property type="project" value="UniProtKB-SubCell"/>
</dbReference>
<dbReference type="GO" id="GO:0015743">
    <property type="term" value="P:malate transport"/>
    <property type="evidence" value="ECO:0007669"/>
    <property type="project" value="InterPro"/>
</dbReference>
<dbReference type="GeneID" id="111461339"/>
<protein>
    <submittedName>
        <fullName evidence="11">Aluminum-activated malate transporter 2-like</fullName>
    </submittedName>
</protein>
<feature type="transmembrane region" description="Helical" evidence="9">
    <location>
        <begin position="188"/>
        <end position="210"/>
    </location>
</feature>
<evidence type="ECO:0000256" key="3">
    <source>
        <dbReference type="ARBA" id="ARBA00022448"/>
    </source>
</evidence>
<feature type="transmembrane region" description="Helical" evidence="9">
    <location>
        <begin position="156"/>
        <end position="176"/>
    </location>
</feature>
<evidence type="ECO:0000256" key="5">
    <source>
        <dbReference type="ARBA" id="ARBA00022989"/>
    </source>
</evidence>
<keyword evidence="8" id="KW-0407">Ion channel</keyword>
<dbReference type="Pfam" id="PF11744">
    <property type="entry name" value="ALMT"/>
    <property type="match status" value="1"/>
</dbReference>
<comment type="similarity">
    <text evidence="2">Belongs to the aromatic acid exporter (TC 2.A.85) family.</text>
</comment>
<keyword evidence="7 9" id="KW-0472">Membrane</keyword>